<organism evidence="2 3">
    <name type="scientific">Rhynocoris fuscipes</name>
    <dbReference type="NCBI Taxonomy" id="488301"/>
    <lineage>
        <taxon>Eukaryota</taxon>
        <taxon>Metazoa</taxon>
        <taxon>Ecdysozoa</taxon>
        <taxon>Arthropoda</taxon>
        <taxon>Hexapoda</taxon>
        <taxon>Insecta</taxon>
        <taxon>Pterygota</taxon>
        <taxon>Neoptera</taxon>
        <taxon>Paraneoptera</taxon>
        <taxon>Hemiptera</taxon>
        <taxon>Heteroptera</taxon>
        <taxon>Panheteroptera</taxon>
        <taxon>Cimicomorpha</taxon>
        <taxon>Reduviidae</taxon>
        <taxon>Harpactorinae</taxon>
        <taxon>Harpactorini</taxon>
        <taxon>Rhynocoris</taxon>
    </lineage>
</organism>
<comment type="caution">
    <text evidence="2">The sequence shown here is derived from an EMBL/GenBank/DDBJ whole genome shotgun (WGS) entry which is preliminary data.</text>
</comment>
<accession>A0AAW1CTM2</accession>
<name>A0AAW1CTM2_9HEMI</name>
<reference evidence="2 3" key="1">
    <citation type="submission" date="2022-12" db="EMBL/GenBank/DDBJ databases">
        <title>Chromosome-level genome assembly of true bugs.</title>
        <authorList>
            <person name="Ma L."/>
            <person name="Li H."/>
        </authorList>
    </citation>
    <scope>NUCLEOTIDE SEQUENCE [LARGE SCALE GENOMIC DNA]</scope>
    <source>
        <strain evidence="2">Lab_2022b</strain>
    </source>
</reference>
<dbReference type="EMBL" id="JAPXFL010000010">
    <property type="protein sequence ID" value="KAK9500984.1"/>
    <property type="molecule type" value="Genomic_DNA"/>
</dbReference>
<evidence type="ECO:0000256" key="1">
    <source>
        <dbReference type="SAM" id="MobiDB-lite"/>
    </source>
</evidence>
<keyword evidence="3" id="KW-1185">Reference proteome</keyword>
<sequence length="94" mass="10293">MMVLESPLRLYTAAGLFPPHSIFPAAAHRFGLGHFSAAAAGTPAGGPAAHSTSQPPPHLRFRPHESPRRQQRRPQSPQQLTKGLLSFCFFFISF</sequence>
<evidence type="ECO:0000313" key="3">
    <source>
        <dbReference type="Proteomes" id="UP001461498"/>
    </source>
</evidence>
<proteinExistence type="predicted"/>
<gene>
    <name evidence="2" type="ORF">O3M35_002127</name>
</gene>
<dbReference type="AlphaFoldDB" id="A0AAW1CTM2"/>
<evidence type="ECO:0000313" key="2">
    <source>
        <dbReference type="EMBL" id="KAK9500984.1"/>
    </source>
</evidence>
<dbReference type="Proteomes" id="UP001461498">
    <property type="component" value="Unassembled WGS sequence"/>
</dbReference>
<feature type="region of interest" description="Disordered" evidence="1">
    <location>
        <begin position="41"/>
        <end position="80"/>
    </location>
</feature>
<protein>
    <submittedName>
        <fullName evidence="2">Uncharacterized protein</fullName>
    </submittedName>
</protein>